<feature type="domain" description="Aminoacyl-tRNA synthetase class I anticodon-binding" evidence="6">
    <location>
        <begin position="1"/>
        <end position="105"/>
    </location>
</feature>
<gene>
    <name evidence="7" type="ORF">SDC9_146118</name>
</gene>
<keyword evidence="1" id="KW-0436">Ligase</keyword>
<evidence type="ECO:0000256" key="1">
    <source>
        <dbReference type="ARBA" id="ARBA00022598"/>
    </source>
</evidence>
<accession>A0A645ECV7</accession>
<keyword evidence="4" id="KW-0648">Protein biosynthesis</keyword>
<keyword evidence="3" id="KW-0067">ATP-binding</keyword>
<keyword evidence="5" id="KW-0030">Aminoacyl-tRNA synthetase</keyword>
<dbReference type="InterPro" id="IPR045462">
    <property type="entry name" value="aa-tRNA-synth_I_cd-bd"/>
</dbReference>
<evidence type="ECO:0000259" key="6">
    <source>
        <dbReference type="Pfam" id="PF19269"/>
    </source>
</evidence>
<evidence type="ECO:0000313" key="7">
    <source>
        <dbReference type="EMBL" id="MPM98928.1"/>
    </source>
</evidence>
<dbReference type="EMBL" id="VSSQ01045051">
    <property type="protein sequence ID" value="MPM98928.1"/>
    <property type="molecule type" value="Genomic_DNA"/>
</dbReference>
<protein>
    <recommendedName>
        <fullName evidence="6">Aminoacyl-tRNA synthetase class I anticodon-binding domain-containing protein</fullName>
    </recommendedName>
</protein>
<keyword evidence="2" id="KW-0547">Nucleotide-binding</keyword>
<evidence type="ECO:0000256" key="3">
    <source>
        <dbReference type="ARBA" id="ARBA00022840"/>
    </source>
</evidence>
<sequence length="109" mass="11909">MDFFDALPDYDAEFYVNKKSKTDKAVSKDMLSAVIPVLEALPAWDTDSIHDALIGLAEKLTVKNATLMWPVRIAAAGKLVTPGGAVEICRILGRDETLRRLKHGLSLLG</sequence>
<dbReference type="GO" id="GO:0000049">
    <property type="term" value="F:tRNA binding"/>
    <property type="evidence" value="ECO:0007669"/>
    <property type="project" value="InterPro"/>
</dbReference>
<dbReference type="GO" id="GO:0005524">
    <property type="term" value="F:ATP binding"/>
    <property type="evidence" value="ECO:0007669"/>
    <property type="project" value="UniProtKB-KW"/>
</dbReference>
<dbReference type="Gene3D" id="1.10.10.350">
    <property type="match status" value="1"/>
</dbReference>
<dbReference type="InterPro" id="IPR008925">
    <property type="entry name" value="aa_tRNA-synth_I_cd-bd_sf"/>
</dbReference>
<dbReference type="InterPro" id="IPR020751">
    <property type="entry name" value="aa-tRNA-synth_I_codon-bd_sub2"/>
</dbReference>
<evidence type="ECO:0000256" key="2">
    <source>
        <dbReference type="ARBA" id="ARBA00022741"/>
    </source>
</evidence>
<organism evidence="7">
    <name type="scientific">bioreactor metagenome</name>
    <dbReference type="NCBI Taxonomy" id="1076179"/>
    <lineage>
        <taxon>unclassified sequences</taxon>
        <taxon>metagenomes</taxon>
        <taxon>ecological metagenomes</taxon>
    </lineage>
</organism>
<comment type="caution">
    <text evidence="7">The sequence shown here is derived from an EMBL/GenBank/DDBJ whole genome shotgun (WGS) entry which is preliminary data.</text>
</comment>
<dbReference type="GO" id="GO:0006412">
    <property type="term" value="P:translation"/>
    <property type="evidence" value="ECO:0007669"/>
    <property type="project" value="UniProtKB-KW"/>
</dbReference>
<dbReference type="GO" id="GO:0004812">
    <property type="term" value="F:aminoacyl-tRNA ligase activity"/>
    <property type="evidence" value="ECO:0007669"/>
    <property type="project" value="UniProtKB-KW"/>
</dbReference>
<dbReference type="AlphaFoldDB" id="A0A645ECV7"/>
<dbReference type="Pfam" id="PF19269">
    <property type="entry name" value="Anticodon_2"/>
    <property type="match status" value="1"/>
</dbReference>
<proteinExistence type="predicted"/>
<evidence type="ECO:0000256" key="4">
    <source>
        <dbReference type="ARBA" id="ARBA00022917"/>
    </source>
</evidence>
<reference evidence="7" key="1">
    <citation type="submission" date="2019-08" db="EMBL/GenBank/DDBJ databases">
        <authorList>
            <person name="Kucharzyk K."/>
            <person name="Murdoch R.W."/>
            <person name="Higgins S."/>
            <person name="Loffler F."/>
        </authorList>
    </citation>
    <scope>NUCLEOTIDE SEQUENCE</scope>
</reference>
<dbReference type="SUPFAM" id="SSF48163">
    <property type="entry name" value="An anticodon-binding domain of class I aminoacyl-tRNA synthetases"/>
    <property type="match status" value="1"/>
</dbReference>
<evidence type="ECO:0000256" key="5">
    <source>
        <dbReference type="ARBA" id="ARBA00023146"/>
    </source>
</evidence>
<name>A0A645ECV7_9ZZZZ</name>